<dbReference type="CDD" id="cd00229">
    <property type="entry name" value="SGNH_hydrolase"/>
    <property type="match status" value="1"/>
</dbReference>
<evidence type="ECO:0000313" key="3">
    <source>
        <dbReference type="Proteomes" id="UP000618952"/>
    </source>
</evidence>
<protein>
    <submittedName>
        <fullName evidence="2">GSCFA domain-containing protein</fullName>
    </submittedName>
</protein>
<name>A0ABR7QTU9_9FLAO</name>
<reference evidence="2 3" key="1">
    <citation type="submission" date="2020-08" db="EMBL/GenBank/DDBJ databases">
        <title>Arenibacter gaetbuli sp. nov., isolated from a sand dune.</title>
        <authorList>
            <person name="Park S."/>
            <person name="Yoon J.-H."/>
        </authorList>
    </citation>
    <scope>NUCLEOTIDE SEQUENCE [LARGE SCALE GENOMIC DNA]</scope>
    <source>
        <strain evidence="2 3">BSSL-BM3</strain>
    </source>
</reference>
<evidence type="ECO:0000259" key="1">
    <source>
        <dbReference type="Pfam" id="PF08885"/>
    </source>
</evidence>
<evidence type="ECO:0000313" key="2">
    <source>
        <dbReference type="EMBL" id="MBC8770385.1"/>
    </source>
</evidence>
<sequence length="315" mass="36094">MKLQTQISISRASDCIDYDSRLLLLGSCFAENIGDKFGYYKFQSLVNPVGILYQSMAIQNFTKKVVSGQGFLDDHMVSSSDQWQCLDVHSDLGRSSKKETLEAIENATKKTDNWLHGLTHVVITLGTAWAYEYKSTNSIVANCHKLPQSNFNKVLLDPVSIVASLLETISLLKKRSPEVKVILTISPVRHLKDGFLENQRSKANLITAVHNVLEKSPEVAYFPAYEIMMDELRDYRFYDTDMVHPNQLAIDYIWEKFTSVWIAKESMAVMDKVVAVQNGLNHRPFNPESLKHHEFLKSLDQKITYLQKEYPFMKF</sequence>
<feature type="domain" description="GSCFA" evidence="1">
    <location>
        <begin position="21"/>
        <end position="257"/>
    </location>
</feature>
<dbReference type="InterPro" id="IPR036514">
    <property type="entry name" value="SGNH_hydro_sf"/>
</dbReference>
<dbReference type="EMBL" id="JACLHY010000033">
    <property type="protein sequence ID" value="MBC8770385.1"/>
    <property type="molecule type" value="Genomic_DNA"/>
</dbReference>
<accession>A0ABR7QTU9</accession>
<proteinExistence type="predicted"/>
<comment type="caution">
    <text evidence="2">The sequence shown here is derived from an EMBL/GenBank/DDBJ whole genome shotgun (WGS) entry which is preliminary data.</text>
</comment>
<dbReference type="SUPFAM" id="SSF52266">
    <property type="entry name" value="SGNH hydrolase"/>
    <property type="match status" value="1"/>
</dbReference>
<dbReference type="InterPro" id="IPR014982">
    <property type="entry name" value="GSCFA"/>
</dbReference>
<gene>
    <name evidence="2" type="ORF">H4O18_20480</name>
</gene>
<dbReference type="Gene3D" id="3.40.50.1110">
    <property type="entry name" value="SGNH hydrolase"/>
    <property type="match status" value="1"/>
</dbReference>
<dbReference type="RefSeq" id="WP_187588150.1">
    <property type="nucleotide sequence ID" value="NZ_JACLHY010000033.1"/>
</dbReference>
<dbReference type="Pfam" id="PF08885">
    <property type="entry name" value="GSCFA"/>
    <property type="match status" value="1"/>
</dbReference>
<keyword evidence="3" id="KW-1185">Reference proteome</keyword>
<organism evidence="2 3">
    <name type="scientific">Arenibacter arenosicollis</name>
    <dbReference type="NCBI Taxonomy" id="2762274"/>
    <lineage>
        <taxon>Bacteria</taxon>
        <taxon>Pseudomonadati</taxon>
        <taxon>Bacteroidota</taxon>
        <taxon>Flavobacteriia</taxon>
        <taxon>Flavobacteriales</taxon>
        <taxon>Flavobacteriaceae</taxon>
        <taxon>Arenibacter</taxon>
    </lineage>
</organism>
<dbReference type="Proteomes" id="UP000618952">
    <property type="component" value="Unassembled WGS sequence"/>
</dbReference>